<feature type="chain" id="PRO_5036354266" evidence="1">
    <location>
        <begin position="24"/>
        <end position="127"/>
    </location>
</feature>
<feature type="signal peptide" evidence="1">
    <location>
        <begin position="1"/>
        <end position="23"/>
    </location>
</feature>
<dbReference type="EMBL" id="CAADGD010000076">
    <property type="protein sequence ID" value="VFK71663.1"/>
    <property type="molecule type" value="Genomic_DNA"/>
</dbReference>
<gene>
    <name evidence="2" type="ORF">BECKUNK1418G_GA0071005_10334</name>
    <name evidence="3" type="ORF">BECKUNK1418H_GA0071006_107619</name>
</gene>
<evidence type="ECO:0000313" key="2">
    <source>
        <dbReference type="EMBL" id="VFK63383.1"/>
    </source>
</evidence>
<reference evidence="3" key="1">
    <citation type="submission" date="2019-02" db="EMBL/GenBank/DDBJ databases">
        <authorList>
            <person name="Gruber-Vodicka R. H."/>
            <person name="Seah K. B. B."/>
        </authorList>
    </citation>
    <scope>NUCLEOTIDE SEQUENCE</scope>
    <source>
        <strain evidence="3">BECK_BY19</strain>
        <strain evidence="2">BECK_BY8</strain>
    </source>
</reference>
<dbReference type="EMBL" id="CAADFZ010000033">
    <property type="protein sequence ID" value="VFK63383.1"/>
    <property type="molecule type" value="Genomic_DNA"/>
</dbReference>
<sequence>MKTKVAKAIIILVAVSHAPRVLAGRPPESLDKWENLCLAKKIEYCQNVGKTAHNNKNNPKLLVGIKLGKITGLIWRERKSIIGYSPAIPRANIPEKIRYAPENAYYYIIDDDWPGDFIRRVDEVDPQ</sequence>
<proteinExistence type="predicted"/>
<protein>
    <submittedName>
        <fullName evidence="3">Uncharacterized protein</fullName>
    </submittedName>
</protein>
<name>A0A451B059_9GAMM</name>
<accession>A0A451B059</accession>
<evidence type="ECO:0000313" key="3">
    <source>
        <dbReference type="EMBL" id="VFK71663.1"/>
    </source>
</evidence>
<evidence type="ECO:0000256" key="1">
    <source>
        <dbReference type="SAM" id="SignalP"/>
    </source>
</evidence>
<organism evidence="3">
    <name type="scientific">Candidatus Kentrum sp. UNK</name>
    <dbReference type="NCBI Taxonomy" id="2126344"/>
    <lineage>
        <taxon>Bacteria</taxon>
        <taxon>Pseudomonadati</taxon>
        <taxon>Pseudomonadota</taxon>
        <taxon>Gammaproteobacteria</taxon>
        <taxon>Candidatus Kentrum</taxon>
    </lineage>
</organism>
<dbReference type="AlphaFoldDB" id="A0A451B059"/>
<keyword evidence="1" id="KW-0732">Signal</keyword>